<sequence>MLAPIPDAELIDGFGLRLLDEYAQEIAERARVEAVVTMSREEVEGKGKEKALEEETREMIELRRHRGREIMGRFMALARGVAAGTEIDAQFMQTLKAVQDMNLMGQIEGFAWTEFYRAFTQRRALGSAMSKASKAFALARGVNVCKAETQSRVECGLEEAEAEAEVAAEIAKMASQARADFEEAARAMIICLNEMRIILAASSGWSEYPVWRTKPDESA</sequence>
<protein>
    <submittedName>
        <fullName evidence="1">Uncharacterized protein</fullName>
    </submittedName>
</protein>
<accession>A0A2G8RYR9</accession>
<gene>
    <name evidence="1" type="ORF">GSI_11285</name>
</gene>
<dbReference type="Proteomes" id="UP000230002">
    <property type="component" value="Unassembled WGS sequence"/>
</dbReference>
<reference evidence="1 2" key="1">
    <citation type="journal article" date="2015" name="Sci. Rep.">
        <title>Chromosome-level genome map provides insights into diverse defense mechanisms in the medicinal fungus Ganoderma sinense.</title>
        <authorList>
            <person name="Zhu Y."/>
            <person name="Xu J."/>
            <person name="Sun C."/>
            <person name="Zhou S."/>
            <person name="Xu H."/>
            <person name="Nelson D.R."/>
            <person name="Qian J."/>
            <person name="Song J."/>
            <person name="Luo H."/>
            <person name="Xiang L."/>
            <person name="Li Y."/>
            <person name="Xu Z."/>
            <person name="Ji A."/>
            <person name="Wang L."/>
            <person name="Lu S."/>
            <person name="Hayward A."/>
            <person name="Sun W."/>
            <person name="Li X."/>
            <person name="Schwartz D.C."/>
            <person name="Wang Y."/>
            <person name="Chen S."/>
        </authorList>
    </citation>
    <scope>NUCLEOTIDE SEQUENCE [LARGE SCALE GENOMIC DNA]</scope>
    <source>
        <strain evidence="1 2">ZZ0214-1</strain>
    </source>
</reference>
<name>A0A2G8RYR9_9APHY</name>
<organism evidence="1 2">
    <name type="scientific">Ganoderma sinense ZZ0214-1</name>
    <dbReference type="NCBI Taxonomy" id="1077348"/>
    <lineage>
        <taxon>Eukaryota</taxon>
        <taxon>Fungi</taxon>
        <taxon>Dikarya</taxon>
        <taxon>Basidiomycota</taxon>
        <taxon>Agaricomycotina</taxon>
        <taxon>Agaricomycetes</taxon>
        <taxon>Polyporales</taxon>
        <taxon>Polyporaceae</taxon>
        <taxon>Ganoderma</taxon>
    </lineage>
</organism>
<evidence type="ECO:0000313" key="2">
    <source>
        <dbReference type="Proteomes" id="UP000230002"/>
    </source>
</evidence>
<dbReference type="AlphaFoldDB" id="A0A2G8RYR9"/>
<keyword evidence="2" id="KW-1185">Reference proteome</keyword>
<dbReference type="EMBL" id="AYKW01000042">
    <property type="protein sequence ID" value="PIL26660.1"/>
    <property type="molecule type" value="Genomic_DNA"/>
</dbReference>
<evidence type="ECO:0000313" key="1">
    <source>
        <dbReference type="EMBL" id="PIL26660.1"/>
    </source>
</evidence>
<comment type="caution">
    <text evidence="1">The sequence shown here is derived from an EMBL/GenBank/DDBJ whole genome shotgun (WGS) entry which is preliminary data.</text>
</comment>
<proteinExistence type="predicted"/>